<dbReference type="EMBL" id="JAABNR010000003">
    <property type="protein sequence ID" value="NBZ86681.1"/>
    <property type="molecule type" value="Genomic_DNA"/>
</dbReference>
<comment type="caution">
    <text evidence="2">The sequence shown here is derived from an EMBL/GenBank/DDBJ whole genome shotgun (WGS) entry which is preliminary data.</text>
</comment>
<feature type="chain" id="PRO_5042205597" evidence="1">
    <location>
        <begin position="19"/>
        <end position="93"/>
    </location>
</feature>
<proteinExistence type="predicted"/>
<protein>
    <submittedName>
        <fullName evidence="2">Uncharacterized protein</fullName>
    </submittedName>
</protein>
<name>A0AAE4Y878_9RHOB</name>
<evidence type="ECO:0000313" key="3">
    <source>
        <dbReference type="Proteomes" id="UP001193501"/>
    </source>
</evidence>
<dbReference type="RefSeq" id="WP_168773499.1">
    <property type="nucleotide sequence ID" value="NZ_JAABNR010000003.1"/>
</dbReference>
<sequence>MSRIILFALVLLASPVQAECYADYKAKQDDPLKLAYGVSQISDAACGNTGAAEAELVGRLQAAGWTLLQILSTFGPEGLSERQSSAGEFFLRF</sequence>
<evidence type="ECO:0000256" key="1">
    <source>
        <dbReference type="SAM" id="SignalP"/>
    </source>
</evidence>
<keyword evidence="1" id="KW-0732">Signal</keyword>
<evidence type="ECO:0000313" key="2">
    <source>
        <dbReference type="EMBL" id="NBZ86681.1"/>
    </source>
</evidence>
<feature type="signal peptide" evidence="1">
    <location>
        <begin position="1"/>
        <end position="18"/>
    </location>
</feature>
<accession>A0AAE4Y878</accession>
<reference evidence="2" key="1">
    <citation type="submission" date="2020-01" db="EMBL/GenBank/DDBJ databases">
        <authorList>
            <person name="Chen W.-M."/>
        </authorList>
    </citation>
    <scope>NUCLEOTIDE SEQUENCE</scope>
    <source>
        <strain evidence="2">CYK-10</strain>
    </source>
</reference>
<organism evidence="2 3">
    <name type="scientific">Stagnihabitans tardus</name>
    <dbReference type="NCBI Taxonomy" id="2699202"/>
    <lineage>
        <taxon>Bacteria</taxon>
        <taxon>Pseudomonadati</taxon>
        <taxon>Pseudomonadota</taxon>
        <taxon>Alphaproteobacteria</taxon>
        <taxon>Rhodobacterales</taxon>
        <taxon>Paracoccaceae</taxon>
        <taxon>Stagnihabitans</taxon>
    </lineage>
</organism>
<dbReference type="AlphaFoldDB" id="A0AAE4Y878"/>
<gene>
    <name evidence="2" type="ORF">GV832_03735</name>
</gene>
<dbReference type="Proteomes" id="UP001193501">
    <property type="component" value="Unassembled WGS sequence"/>
</dbReference>
<keyword evidence="3" id="KW-1185">Reference proteome</keyword>